<dbReference type="GO" id="GO:0006890">
    <property type="term" value="P:retrograde vesicle-mediated transport, Golgi to endoplasmic reticulum"/>
    <property type="evidence" value="ECO:0007669"/>
    <property type="project" value="TreeGrafter"/>
</dbReference>
<keyword evidence="6" id="KW-0931">ER-Golgi transport</keyword>
<dbReference type="Pfam" id="PF09753">
    <property type="entry name" value="Use1"/>
    <property type="match status" value="1"/>
</dbReference>
<sequence>MSRAQEVSLARLLRVYESKIASSSGRGGVPDANGTPSPRVARDGAPGSGTYDDGVVGADASSSRGAFYVARAEDADAEVFSDPATAALKRRQHVDAMRALLARVRTANPDAADAYAERVDAVHAWVKARGDGRVVQTKKALASGAEHLGGGERDDEASSPAETDADATETAETVETAETMSRGTSSNARVEGRSSTIGLGLSAPSPRPSRPRARARADGGSKLTLSDAGEASLRRHRLTQDALTDDLVGLAAKMRLNAGAMEKSLLESRKGLASLERDLDANVASTRVANRRQKKLRVAFQSAGCWTWLLLFAVGLVFSWVFVYVRVTSDKIKRIR</sequence>
<evidence type="ECO:0000256" key="8">
    <source>
        <dbReference type="ARBA" id="ARBA00022989"/>
    </source>
</evidence>
<feature type="region of interest" description="Disordered" evidence="10">
    <location>
        <begin position="22"/>
        <end position="56"/>
    </location>
</feature>
<evidence type="ECO:0000256" key="10">
    <source>
        <dbReference type="SAM" id="MobiDB-lite"/>
    </source>
</evidence>
<accession>A0A7S0D0P6</accession>
<keyword evidence="5" id="KW-0256">Endoplasmic reticulum</keyword>
<dbReference type="GO" id="GO:0031201">
    <property type="term" value="C:SNARE complex"/>
    <property type="evidence" value="ECO:0007669"/>
    <property type="project" value="TreeGrafter"/>
</dbReference>
<keyword evidence="3" id="KW-0813">Transport</keyword>
<dbReference type="GO" id="GO:0005484">
    <property type="term" value="F:SNAP receptor activity"/>
    <property type="evidence" value="ECO:0007669"/>
    <property type="project" value="TreeGrafter"/>
</dbReference>
<evidence type="ECO:0008006" key="13">
    <source>
        <dbReference type="Google" id="ProtNLM"/>
    </source>
</evidence>
<evidence type="ECO:0000256" key="5">
    <source>
        <dbReference type="ARBA" id="ARBA00022824"/>
    </source>
</evidence>
<feature type="compositionally biased region" description="Polar residues" evidence="10">
    <location>
        <begin position="181"/>
        <end position="197"/>
    </location>
</feature>
<feature type="compositionally biased region" description="Low complexity" evidence="10">
    <location>
        <begin position="170"/>
        <end position="179"/>
    </location>
</feature>
<reference evidence="12" key="1">
    <citation type="submission" date="2021-01" db="EMBL/GenBank/DDBJ databases">
        <authorList>
            <person name="Corre E."/>
            <person name="Pelletier E."/>
            <person name="Niang G."/>
            <person name="Scheremetjew M."/>
            <person name="Finn R."/>
            <person name="Kale V."/>
            <person name="Holt S."/>
            <person name="Cochrane G."/>
            <person name="Meng A."/>
            <person name="Brown T."/>
            <person name="Cohen L."/>
        </authorList>
    </citation>
    <scope>NUCLEOTIDE SEQUENCE</scope>
    <source>
        <strain evidence="12">CCAC1681</strain>
    </source>
</reference>
<proteinExistence type="inferred from homology"/>
<feature type="compositionally biased region" description="Acidic residues" evidence="10">
    <location>
        <begin position="153"/>
        <end position="169"/>
    </location>
</feature>
<keyword evidence="9 11" id="KW-0472">Membrane</keyword>
<organism evidence="12">
    <name type="scientific">Micromonas pusilla</name>
    <name type="common">Picoplanktonic green alga</name>
    <name type="synonym">Chromulina pusilla</name>
    <dbReference type="NCBI Taxonomy" id="38833"/>
    <lineage>
        <taxon>Eukaryota</taxon>
        <taxon>Viridiplantae</taxon>
        <taxon>Chlorophyta</taxon>
        <taxon>Mamiellophyceae</taxon>
        <taxon>Mamiellales</taxon>
        <taxon>Mamiellaceae</taxon>
        <taxon>Micromonas</taxon>
    </lineage>
</organism>
<evidence type="ECO:0000256" key="11">
    <source>
        <dbReference type="SAM" id="Phobius"/>
    </source>
</evidence>
<evidence type="ECO:0000256" key="7">
    <source>
        <dbReference type="ARBA" id="ARBA00022927"/>
    </source>
</evidence>
<keyword evidence="8 11" id="KW-1133">Transmembrane helix</keyword>
<gene>
    <name evidence="12" type="ORF">MSP1401_LOCUS5763</name>
</gene>
<comment type="similarity">
    <text evidence="2">Belongs to the USE1 family.</text>
</comment>
<dbReference type="AlphaFoldDB" id="A0A7S0D0P6"/>
<comment type="subcellular location">
    <subcellularLocation>
        <location evidence="1">Endoplasmic reticulum membrane</location>
        <topology evidence="1">Single-pass type IV membrane protein</topology>
    </subcellularLocation>
</comment>
<dbReference type="InterPro" id="IPR019150">
    <property type="entry name" value="Vesicle_transport_protein_Use1"/>
</dbReference>
<keyword evidence="4 11" id="KW-0812">Transmembrane</keyword>
<evidence type="ECO:0000313" key="12">
    <source>
        <dbReference type="EMBL" id="CAD8439440.1"/>
    </source>
</evidence>
<dbReference type="GO" id="GO:0015031">
    <property type="term" value="P:protein transport"/>
    <property type="evidence" value="ECO:0007669"/>
    <property type="project" value="UniProtKB-KW"/>
</dbReference>
<name>A0A7S0D0P6_MICPS</name>
<dbReference type="EMBL" id="HBEN01007024">
    <property type="protein sequence ID" value="CAD8439440.1"/>
    <property type="molecule type" value="Transcribed_RNA"/>
</dbReference>
<evidence type="ECO:0000256" key="1">
    <source>
        <dbReference type="ARBA" id="ARBA00004163"/>
    </source>
</evidence>
<evidence type="ECO:0000256" key="6">
    <source>
        <dbReference type="ARBA" id="ARBA00022892"/>
    </source>
</evidence>
<evidence type="ECO:0000256" key="9">
    <source>
        <dbReference type="ARBA" id="ARBA00023136"/>
    </source>
</evidence>
<dbReference type="PANTHER" id="PTHR13050:SF7">
    <property type="entry name" value="VESICLE TRANSPORT PROTEIN USE1"/>
    <property type="match status" value="1"/>
</dbReference>
<keyword evidence="7" id="KW-0653">Protein transport</keyword>
<evidence type="ECO:0000256" key="3">
    <source>
        <dbReference type="ARBA" id="ARBA00022448"/>
    </source>
</evidence>
<evidence type="ECO:0000256" key="2">
    <source>
        <dbReference type="ARBA" id="ARBA00007891"/>
    </source>
</evidence>
<dbReference type="PANTHER" id="PTHR13050">
    <property type="entry name" value="USE1-LIKE PROTEIN"/>
    <property type="match status" value="1"/>
</dbReference>
<dbReference type="GO" id="GO:0005789">
    <property type="term" value="C:endoplasmic reticulum membrane"/>
    <property type="evidence" value="ECO:0007669"/>
    <property type="project" value="UniProtKB-SubCell"/>
</dbReference>
<evidence type="ECO:0000256" key="4">
    <source>
        <dbReference type="ARBA" id="ARBA00022692"/>
    </source>
</evidence>
<feature type="region of interest" description="Disordered" evidence="10">
    <location>
        <begin position="143"/>
        <end position="229"/>
    </location>
</feature>
<feature type="transmembrane region" description="Helical" evidence="11">
    <location>
        <begin position="306"/>
        <end position="327"/>
    </location>
</feature>
<protein>
    <recommendedName>
        <fullName evidence="13">Vesicle transport protein</fullName>
    </recommendedName>
</protein>